<name>A0A9X2HKQ3_9SPHN</name>
<dbReference type="RefSeq" id="WP_254292593.1">
    <property type="nucleotide sequence ID" value="NZ_JAMLDX010000005.1"/>
</dbReference>
<comment type="caution">
    <text evidence="1">The sequence shown here is derived from an EMBL/GenBank/DDBJ whole genome shotgun (WGS) entry which is preliminary data.</text>
</comment>
<organism evidence="1 2">
    <name type="scientific">Sphingomonas tagetis</name>
    <dbReference type="NCBI Taxonomy" id="2949092"/>
    <lineage>
        <taxon>Bacteria</taxon>
        <taxon>Pseudomonadati</taxon>
        <taxon>Pseudomonadota</taxon>
        <taxon>Alphaproteobacteria</taxon>
        <taxon>Sphingomonadales</taxon>
        <taxon>Sphingomonadaceae</taxon>
        <taxon>Sphingomonas</taxon>
    </lineage>
</organism>
<evidence type="ECO:0000313" key="2">
    <source>
        <dbReference type="Proteomes" id="UP001139451"/>
    </source>
</evidence>
<evidence type="ECO:0000313" key="1">
    <source>
        <dbReference type="EMBL" id="MCP3730461.1"/>
    </source>
</evidence>
<dbReference type="Proteomes" id="UP001139451">
    <property type="component" value="Unassembled WGS sequence"/>
</dbReference>
<reference evidence="1" key="1">
    <citation type="submission" date="2022-05" db="EMBL/GenBank/DDBJ databases">
        <title>Sphingomonas sp. strain MG17 Genome sequencing and assembly.</title>
        <authorList>
            <person name="Kim I."/>
        </authorList>
    </citation>
    <scope>NUCLEOTIDE SEQUENCE</scope>
    <source>
        <strain evidence="1">MG17</strain>
    </source>
</reference>
<keyword evidence="2" id="KW-1185">Reference proteome</keyword>
<dbReference type="AlphaFoldDB" id="A0A9X2HKQ3"/>
<sequence length="289" mass="31058">MSDADPPALVQPITRALAELQTSIVSEGVRAFDGWLERFVIYTLIARLSGLPDPDAATPISVHALAGSLGRPYETVRRHVNALAADGLCAREDNRIRAIQPGLQRPHIERLVRATHDAFVRFVEHLALSGEPLPDRRPGIYDPATGVQAAADIMLAVTQTNREKHAGWLDLVLFSTVAAGNCRVQPLGPAPSMAMRPVGAAAVARTIGIGQATVNRHLAAMTRTGQLRRSRDGYVLNRAWLDDPAAQAVTQLSLQNVRRLLGTVAAKGFPFDDPASAYLGERPPLTAIG</sequence>
<gene>
    <name evidence="1" type="ORF">M9978_08465</name>
</gene>
<protein>
    <submittedName>
        <fullName evidence="1">Uncharacterized protein</fullName>
    </submittedName>
</protein>
<dbReference type="EMBL" id="JAMLDX010000005">
    <property type="protein sequence ID" value="MCP3730461.1"/>
    <property type="molecule type" value="Genomic_DNA"/>
</dbReference>
<proteinExistence type="predicted"/>
<accession>A0A9X2HKQ3</accession>